<sequence length="312" mass="35503">MEPGLSKATRVPQLDITNGILYSLATIAVGLRFYTRSKIIRKVIAGDWWMLGAWLLATAQFAVWTYYDTLGNAQHIWNINPANLQKFFLVCWIIQIVYPFGLGVIKISVLFLYHELFPSDNFRNVLFCVMGFIGAMTIACCVAFVFQCTPVHSYWVLSLWAPGDRHCINEGALAIASSTLSMVTDIFILFLPLKYLLTLRISMREKIQVILLMSLGGLTCIASGMRFKAIRKVFRSKDDTWDGYDLSFWSSFEYHFAMITACIPTIKPLYVRCVGRFFALIRGNKPITSQETDDTFGVHRSKFVQPELKLPV</sequence>
<protein>
    <recommendedName>
        <fullName evidence="7">Rhodopsin domain-containing protein</fullName>
    </recommendedName>
</protein>
<dbReference type="AlphaFoldDB" id="A0A2J6RCR9"/>
<evidence type="ECO:0000256" key="5">
    <source>
        <dbReference type="ARBA" id="ARBA00038359"/>
    </source>
</evidence>
<comment type="similarity">
    <text evidence="5">Belongs to the SAT4 family.</text>
</comment>
<evidence type="ECO:0000256" key="3">
    <source>
        <dbReference type="ARBA" id="ARBA00022989"/>
    </source>
</evidence>
<accession>A0A2J6RCR9</accession>
<evidence type="ECO:0000256" key="6">
    <source>
        <dbReference type="SAM" id="Phobius"/>
    </source>
</evidence>
<name>A0A2J6RCR9_HYAVF</name>
<dbReference type="Pfam" id="PF20684">
    <property type="entry name" value="Fung_rhodopsin"/>
    <property type="match status" value="1"/>
</dbReference>
<comment type="subcellular location">
    <subcellularLocation>
        <location evidence="1">Membrane</location>
        <topology evidence="1">Multi-pass membrane protein</topology>
    </subcellularLocation>
</comment>
<evidence type="ECO:0000256" key="1">
    <source>
        <dbReference type="ARBA" id="ARBA00004141"/>
    </source>
</evidence>
<keyword evidence="3 6" id="KW-1133">Transmembrane helix</keyword>
<keyword evidence="4 6" id="KW-0472">Membrane</keyword>
<feature type="domain" description="Rhodopsin" evidence="7">
    <location>
        <begin position="31"/>
        <end position="271"/>
    </location>
</feature>
<reference evidence="8 9" key="1">
    <citation type="submission" date="2016-04" db="EMBL/GenBank/DDBJ databases">
        <title>A degradative enzymes factory behind the ericoid mycorrhizal symbiosis.</title>
        <authorList>
            <consortium name="DOE Joint Genome Institute"/>
            <person name="Martino E."/>
            <person name="Morin E."/>
            <person name="Grelet G."/>
            <person name="Kuo A."/>
            <person name="Kohler A."/>
            <person name="Daghino S."/>
            <person name="Barry K."/>
            <person name="Choi C."/>
            <person name="Cichocki N."/>
            <person name="Clum A."/>
            <person name="Copeland A."/>
            <person name="Hainaut M."/>
            <person name="Haridas S."/>
            <person name="Labutti K."/>
            <person name="Lindquist E."/>
            <person name="Lipzen A."/>
            <person name="Khouja H.-R."/>
            <person name="Murat C."/>
            <person name="Ohm R."/>
            <person name="Olson A."/>
            <person name="Spatafora J."/>
            <person name="Veneault-Fourrey C."/>
            <person name="Henrissat B."/>
            <person name="Grigoriev I."/>
            <person name="Martin F."/>
            <person name="Perotto S."/>
        </authorList>
    </citation>
    <scope>NUCLEOTIDE SEQUENCE [LARGE SCALE GENOMIC DNA]</scope>
    <source>
        <strain evidence="8 9">F</strain>
    </source>
</reference>
<gene>
    <name evidence="8" type="ORF">L207DRAFT_533178</name>
</gene>
<dbReference type="PANTHER" id="PTHR33048:SF47">
    <property type="entry name" value="INTEGRAL MEMBRANE PROTEIN-RELATED"/>
    <property type="match status" value="1"/>
</dbReference>
<keyword evidence="9" id="KW-1185">Reference proteome</keyword>
<feature type="transmembrane region" description="Helical" evidence="6">
    <location>
        <begin position="209"/>
        <end position="227"/>
    </location>
</feature>
<evidence type="ECO:0000313" key="9">
    <source>
        <dbReference type="Proteomes" id="UP000235786"/>
    </source>
</evidence>
<dbReference type="OrthoDB" id="444631at2759"/>
<dbReference type="InterPro" id="IPR052337">
    <property type="entry name" value="SAT4-like"/>
</dbReference>
<feature type="transmembrane region" description="Helical" evidence="6">
    <location>
        <begin position="125"/>
        <end position="152"/>
    </location>
</feature>
<organism evidence="8 9">
    <name type="scientific">Hyaloscypha variabilis (strain UAMH 11265 / GT02V1 / F)</name>
    <name type="common">Meliniomyces variabilis</name>
    <dbReference type="NCBI Taxonomy" id="1149755"/>
    <lineage>
        <taxon>Eukaryota</taxon>
        <taxon>Fungi</taxon>
        <taxon>Dikarya</taxon>
        <taxon>Ascomycota</taxon>
        <taxon>Pezizomycotina</taxon>
        <taxon>Leotiomycetes</taxon>
        <taxon>Helotiales</taxon>
        <taxon>Hyaloscyphaceae</taxon>
        <taxon>Hyaloscypha</taxon>
        <taxon>Hyaloscypha variabilis</taxon>
    </lineage>
</organism>
<evidence type="ECO:0000256" key="2">
    <source>
        <dbReference type="ARBA" id="ARBA00022692"/>
    </source>
</evidence>
<dbReference type="GO" id="GO:0016020">
    <property type="term" value="C:membrane"/>
    <property type="evidence" value="ECO:0007669"/>
    <property type="project" value="UniProtKB-SubCell"/>
</dbReference>
<evidence type="ECO:0000256" key="4">
    <source>
        <dbReference type="ARBA" id="ARBA00023136"/>
    </source>
</evidence>
<feature type="transmembrane region" description="Helical" evidence="6">
    <location>
        <begin position="87"/>
        <end position="113"/>
    </location>
</feature>
<feature type="transmembrane region" description="Helical" evidence="6">
    <location>
        <begin position="16"/>
        <end position="35"/>
    </location>
</feature>
<proteinExistence type="inferred from homology"/>
<dbReference type="InterPro" id="IPR049326">
    <property type="entry name" value="Rhodopsin_dom_fungi"/>
</dbReference>
<keyword evidence="2 6" id="KW-0812">Transmembrane</keyword>
<evidence type="ECO:0000259" key="7">
    <source>
        <dbReference type="Pfam" id="PF20684"/>
    </source>
</evidence>
<evidence type="ECO:0000313" key="8">
    <source>
        <dbReference type="EMBL" id="PMD36307.1"/>
    </source>
</evidence>
<dbReference type="EMBL" id="KZ613951">
    <property type="protein sequence ID" value="PMD36307.1"/>
    <property type="molecule type" value="Genomic_DNA"/>
</dbReference>
<feature type="transmembrane region" description="Helical" evidence="6">
    <location>
        <begin position="172"/>
        <end position="197"/>
    </location>
</feature>
<dbReference type="PANTHER" id="PTHR33048">
    <property type="entry name" value="PTH11-LIKE INTEGRAL MEMBRANE PROTEIN (AFU_ORTHOLOGUE AFUA_5G11245)"/>
    <property type="match status" value="1"/>
</dbReference>
<dbReference type="Proteomes" id="UP000235786">
    <property type="component" value="Unassembled WGS sequence"/>
</dbReference>
<feature type="transmembrane region" description="Helical" evidence="6">
    <location>
        <begin position="47"/>
        <end position="67"/>
    </location>
</feature>